<keyword evidence="1" id="KW-0175">Coiled coil</keyword>
<accession>A0A7S3Q600</accession>
<evidence type="ECO:0000256" key="2">
    <source>
        <dbReference type="SAM" id="MobiDB-lite"/>
    </source>
</evidence>
<dbReference type="InterPro" id="IPR029063">
    <property type="entry name" value="SAM-dependent_MTases_sf"/>
</dbReference>
<reference evidence="3" key="1">
    <citation type="submission" date="2021-01" db="EMBL/GenBank/DDBJ databases">
        <authorList>
            <person name="Corre E."/>
            <person name="Pelletier E."/>
            <person name="Niang G."/>
            <person name="Scheremetjew M."/>
            <person name="Finn R."/>
            <person name="Kale V."/>
            <person name="Holt S."/>
            <person name="Cochrane G."/>
            <person name="Meng A."/>
            <person name="Brown T."/>
            <person name="Cohen L."/>
        </authorList>
    </citation>
    <scope>NUCLEOTIDE SEQUENCE</scope>
    <source>
        <strain evidence="3">MM31A-1</strain>
    </source>
</reference>
<feature type="compositionally biased region" description="Basic residues" evidence="2">
    <location>
        <begin position="81"/>
        <end position="91"/>
    </location>
</feature>
<dbReference type="AlphaFoldDB" id="A0A7S3Q600"/>
<dbReference type="EMBL" id="HBIO01014301">
    <property type="protein sequence ID" value="CAE0466208.1"/>
    <property type="molecule type" value="Transcribed_RNA"/>
</dbReference>
<organism evidence="3">
    <name type="scientific">Chaetoceros debilis</name>
    <dbReference type="NCBI Taxonomy" id="122233"/>
    <lineage>
        <taxon>Eukaryota</taxon>
        <taxon>Sar</taxon>
        <taxon>Stramenopiles</taxon>
        <taxon>Ochrophyta</taxon>
        <taxon>Bacillariophyta</taxon>
        <taxon>Coscinodiscophyceae</taxon>
        <taxon>Chaetocerotophycidae</taxon>
        <taxon>Chaetocerotales</taxon>
        <taxon>Chaetocerotaceae</taxon>
        <taxon>Chaetoceros</taxon>
    </lineage>
</organism>
<name>A0A7S3Q600_9STRA</name>
<feature type="compositionally biased region" description="Basic and acidic residues" evidence="2">
    <location>
        <begin position="545"/>
        <end position="571"/>
    </location>
</feature>
<feature type="region of interest" description="Disordered" evidence="2">
    <location>
        <begin position="66"/>
        <end position="91"/>
    </location>
</feature>
<feature type="coiled-coil region" evidence="1">
    <location>
        <begin position="626"/>
        <end position="653"/>
    </location>
</feature>
<proteinExistence type="predicted"/>
<protein>
    <submittedName>
        <fullName evidence="3">Uncharacterized protein</fullName>
    </submittedName>
</protein>
<dbReference type="Gene3D" id="3.40.50.150">
    <property type="entry name" value="Vaccinia Virus protein VP39"/>
    <property type="match status" value="1"/>
</dbReference>
<sequence length="1146" mass="121410">MRFILSSISVMLLLQGNDNFNLNINKNVNAFAPTPTHQRYGYGFRHGLSSNEDYVGVDVGVGPLHMSSRNNINRNKNNNNKSKKSRPKRVPPGKIIADRILYRIASTDNDGSESSATTISPFSIEECQYYEMTKKRTLQPIGGKSIILRGLTPNSGLSGDGDDIITDSEIKVGPALYTMSGLYEEEEFPLEESKIVSGYVSALYCMEHPEIIQGKGLELGSGEGAGGLLSILASALSLGVRPTLGDIGIGLGASTLLAPVPPPSQFTKVVMTDPTPAHLQHCIQNLQAVNFPPEAVDLAALRLHDVVHDGESIPEGLRDEFDFILGCDVDGNDEDDSGEESGNAMASLIAHALKCNPRPNDNNTPAPPGQFLHVGPSRPTSLHSTNNLAQSLVNSYRMHTSFQELTMERIELTPLIRDSLELARAQIEDEVIGDAYIEYQKVNTGRFHILSATHDSDYDGENGGSFFPTEVGYNKSVEQEEKDSEEVAMREVQEEIDARAERQAAALAEEEENYATILAEEEAQMMAAEAEEGEALLQSQAEEQAEAKSAAEVEKASISEEEEQARQRVMAEARQAAADAIAAEAAAKEADERLRVQAVTEEEVRLQTLATEEEAASVAVAGAEEQARMENDIATLAAQAAALEAQAQAAAAAAAASAQTAAQATAAHAAKVASTLSIGEDAIDIIEYEAQEKTEMEARIIAEAGVITMTEREARMNAEVDAEATVAVAAVPVPVKVVEPVSVLASASLPEQKQETDANIRVEEEWAERHAQAEAEAAIRKAEMDAERQGELTTGTSGSGMNVNVNTSTTYGVTSAVTSYMDLIGGGATSLGKAAPPLKEVISGSGVGGGPLSYLDQMSSGASAPSVAVAETQVSVSGGASYMSQLSGGGATSLGKAAPPINTAASASCASSSYLDQMNGNGANANENIKPAFITPTSVAYVAATVAAQATDTISMTGTSYLNQLGGGVSLGKLAPPLKTSFEGGMTSYLDNLTHTSGGTFGSSSSANYNDNDSSLVDTAPLPSVALDIDIDIQVDDVTAFVDGFLSSRSSYFDSTSSASKYYGKQKYLKPQNTNHNTQQHESTTSIGANANKSDKIRSSESVVDEKFEVEVEAIVEEVVESYCEEVSARIAEETVEEVQTTIDRI</sequence>
<feature type="compositionally biased region" description="Low complexity" evidence="2">
    <location>
        <begin position="67"/>
        <end position="80"/>
    </location>
</feature>
<feature type="region of interest" description="Disordered" evidence="2">
    <location>
        <begin position="528"/>
        <end position="571"/>
    </location>
</feature>
<evidence type="ECO:0000256" key="1">
    <source>
        <dbReference type="SAM" id="Coils"/>
    </source>
</evidence>
<feature type="compositionally biased region" description="Low complexity" evidence="2">
    <location>
        <begin position="535"/>
        <end position="544"/>
    </location>
</feature>
<feature type="compositionally biased region" description="Polar residues" evidence="2">
    <location>
        <begin position="1072"/>
        <end position="1092"/>
    </location>
</feature>
<feature type="region of interest" description="Disordered" evidence="2">
    <location>
        <begin position="355"/>
        <end position="383"/>
    </location>
</feature>
<evidence type="ECO:0000313" key="3">
    <source>
        <dbReference type="EMBL" id="CAE0466208.1"/>
    </source>
</evidence>
<gene>
    <name evidence="3" type="ORF">CDEB00056_LOCUS11060</name>
</gene>
<feature type="region of interest" description="Disordered" evidence="2">
    <location>
        <begin position="1072"/>
        <end position="1100"/>
    </location>
</feature>